<reference evidence="2" key="1">
    <citation type="submission" date="2016-10" db="EMBL/GenBank/DDBJ databases">
        <authorList>
            <person name="Varghese N."/>
            <person name="Submissions S."/>
        </authorList>
    </citation>
    <scope>NUCLEOTIDE SEQUENCE [LARGE SCALE GENOMIC DNA]</scope>
    <source>
        <strain evidence="2">CGMCC 1.10370</strain>
    </source>
</reference>
<keyword evidence="2" id="KW-1185">Reference proteome</keyword>
<dbReference type="EMBL" id="FOMH01000012">
    <property type="protein sequence ID" value="SFD82649.1"/>
    <property type="molecule type" value="Genomic_DNA"/>
</dbReference>
<evidence type="ECO:0000313" key="2">
    <source>
        <dbReference type="Proteomes" id="UP000199672"/>
    </source>
</evidence>
<dbReference type="Proteomes" id="UP000199672">
    <property type="component" value="Unassembled WGS sequence"/>
</dbReference>
<evidence type="ECO:0000313" key="1">
    <source>
        <dbReference type="EMBL" id="SFD82649.1"/>
    </source>
</evidence>
<gene>
    <name evidence="1" type="ORF">SAMN05216297_112183</name>
</gene>
<accession>A0A1I1VIG3</accession>
<name>A0A1I1VIG3_9FLAO</name>
<organism evidence="1 2">
    <name type="scientific">Flavobacterium phragmitis</name>
    <dbReference type="NCBI Taxonomy" id="739143"/>
    <lineage>
        <taxon>Bacteria</taxon>
        <taxon>Pseudomonadati</taxon>
        <taxon>Bacteroidota</taxon>
        <taxon>Flavobacteriia</taxon>
        <taxon>Flavobacteriales</taxon>
        <taxon>Flavobacteriaceae</taxon>
        <taxon>Flavobacterium</taxon>
    </lineage>
</organism>
<sequence>MRQIRYRENANLIFIELRIRLNPRLYEVNPRHPRTNLNNKIKKT</sequence>
<proteinExistence type="predicted"/>
<dbReference type="STRING" id="739143.SAMN05216297_112183"/>
<protein>
    <submittedName>
        <fullName evidence="1">Uncharacterized protein</fullName>
    </submittedName>
</protein>
<dbReference type="AlphaFoldDB" id="A0A1I1VIG3"/>